<proteinExistence type="predicted"/>
<dbReference type="AlphaFoldDB" id="A0A165EYX5"/>
<protein>
    <submittedName>
        <fullName evidence="2">p-loop containing nucleoside triphosphate hydrolase protein</fullName>
    </submittedName>
</protein>
<dbReference type="STRING" id="1353952.A0A165EYX5"/>
<dbReference type="GO" id="GO:0046404">
    <property type="term" value="F:ATP-dependent polydeoxyribonucleotide 5'-hydroxyl-kinase activity"/>
    <property type="evidence" value="ECO:0007669"/>
    <property type="project" value="TreeGrafter"/>
</dbReference>
<dbReference type="InParanoid" id="A0A165EYX5"/>
<reference evidence="2 3" key="1">
    <citation type="journal article" date="2016" name="Mol. Biol. Evol.">
        <title>Comparative Genomics of Early-Diverging Mushroom-Forming Fungi Provides Insights into the Origins of Lignocellulose Decay Capabilities.</title>
        <authorList>
            <person name="Nagy L.G."/>
            <person name="Riley R."/>
            <person name="Tritt A."/>
            <person name="Adam C."/>
            <person name="Daum C."/>
            <person name="Floudas D."/>
            <person name="Sun H."/>
            <person name="Yadav J.S."/>
            <person name="Pangilinan J."/>
            <person name="Larsson K.H."/>
            <person name="Matsuura K."/>
            <person name="Barry K."/>
            <person name="Labutti K."/>
            <person name="Kuo R."/>
            <person name="Ohm R.A."/>
            <person name="Bhattacharya S.S."/>
            <person name="Shirouzu T."/>
            <person name="Yoshinaga Y."/>
            <person name="Martin F.M."/>
            <person name="Grigoriev I.V."/>
            <person name="Hibbett D.S."/>
        </authorList>
    </citation>
    <scope>NUCLEOTIDE SEQUENCE [LARGE SCALE GENOMIC DNA]</scope>
    <source>
        <strain evidence="2 3">HHB12733</strain>
    </source>
</reference>
<dbReference type="CDD" id="cd02019">
    <property type="entry name" value="NK"/>
    <property type="match status" value="1"/>
</dbReference>
<evidence type="ECO:0000313" key="3">
    <source>
        <dbReference type="Proteomes" id="UP000076842"/>
    </source>
</evidence>
<dbReference type="EMBL" id="KV423988">
    <property type="protein sequence ID" value="KZT55829.1"/>
    <property type="molecule type" value="Genomic_DNA"/>
</dbReference>
<accession>A0A165EYX5</accession>
<dbReference type="PANTHER" id="PTHR12083">
    <property type="entry name" value="BIFUNCTIONAL POLYNUCLEOTIDE PHOSPHATASE/KINASE"/>
    <property type="match status" value="1"/>
</dbReference>
<dbReference type="Gene3D" id="3.40.50.300">
    <property type="entry name" value="P-loop containing nucleotide triphosphate hydrolases"/>
    <property type="match status" value="1"/>
</dbReference>
<name>A0A165EYX5_9BASI</name>
<dbReference type="OrthoDB" id="3512845at2759"/>
<dbReference type="InterPro" id="IPR027417">
    <property type="entry name" value="P-loop_NTPase"/>
</dbReference>
<feature type="region of interest" description="Disordered" evidence="1">
    <location>
        <begin position="176"/>
        <end position="329"/>
    </location>
</feature>
<feature type="compositionally biased region" description="Basic residues" evidence="1">
    <location>
        <begin position="234"/>
        <end position="244"/>
    </location>
</feature>
<feature type="compositionally biased region" description="Low complexity" evidence="1">
    <location>
        <begin position="277"/>
        <end position="292"/>
    </location>
</feature>
<dbReference type="SUPFAM" id="SSF52540">
    <property type="entry name" value="P-loop containing nucleoside triphosphate hydrolases"/>
    <property type="match status" value="1"/>
</dbReference>
<gene>
    <name evidence="2" type="ORF">CALCODRAFT_498164</name>
</gene>
<dbReference type="Proteomes" id="UP000076842">
    <property type="component" value="Unassembled WGS sequence"/>
</dbReference>
<evidence type="ECO:0000256" key="1">
    <source>
        <dbReference type="SAM" id="MobiDB-lite"/>
    </source>
</evidence>
<sequence>MDVRDEPTTPSTSDSEQVLLVLCGLIGSGKSTFAKALQQHFPDFIRCNQDELGNRHAVEQLAIDSLQKGLSVCIDRTNVDPSQRRYWIEIAQLFPGTQIWALAFNTSKEVCAERLAGRLNHPTIKTHQQALEVLDRFAWQYKPPSYAEGFDRILVLSDGARGYAKEDIANLLDHIRDEVPPTPDDFSPPDQPHRGQPGYRGGYRKLDYRHSGQSLPGYPAHDNGRPYEQPKGQVYRHSRGHVSRTRAAPYHAAGNGVRPRAANGQSRSSQEEERQRQSPQSPQSGQGSSPEQIPAARNTHEWVLRTVPQAGPPLQQYQDEQLPAELDTE</sequence>
<dbReference type="PANTHER" id="PTHR12083:SF9">
    <property type="entry name" value="BIFUNCTIONAL POLYNUCLEOTIDE PHOSPHATASE_KINASE"/>
    <property type="match status" value="1"/>
</dbReference>
<keyword evidence="3" id="KW-1185">Reference proteome</keyword>
<dbReference type="Pfam" id="PF13671">
    <property type="entry name" value="AAA_33"/>
    <property type="match status" value="1"/>
</dbReference>
<dbReference type="GO" id="GO:0006281">
    <property type="term" value="P:DNA repair"/>
    <property type="evidence" value="ECO:0007669"/>
    <property type="project" value="TreeGrafter"/>
</dbReference>
<evidence type="ECO:0000313" key="2">
    <source>
        <dbReference type="EMBL" id="KZT55829.1"/>
    </source>
</evidence>
<dbReference type="GO" id="GO:0046403">
    <property type="term" value="F:polynucleotide 3'-phosphatase activity"/>
    <property type="evidence" value="ECO:0007669"/>
    <property type="project" value="TreeGrafter"/>
</dbReference>
<keyword evidence="2" id="KW-0378">Hydrolase</keyword>
<organism evidence="2 3">
    <name type="scientific">Calocera cornea HHB12733</name>
    <dbReference type="NCBI Taxonomy" id="1353952"/>
    <lineage>
        <taxon>Eukaryota</taxon>
        <taxon>Fungi</taxon>
        <taxon>Dikarya</taxon>
        <taxon>Basidiomycota</taxon>
        <taxon>Agaricomycotina</taxon>
        <taxon>Dacrymycetes</taxon>
        <taxon>Dacrymycetales</taxon>
        <taxon>Dacrymycetaceae</taxon>
        <taxon>Calocera</taxon>
    </lineage>
</organism>
<dbReference type="GO" id="GO:0003690">
    <property type="term" value="F:double-stranded DNA binding"/>
    <property type="evidence" value="ECO:0007669"/>
    <property type="project" value="TreeGrafter"/>
</dbReference>